<evidence type="ECO:0000313" key="3">
    <source>
        <dbReference type="Proteomes" id="UP000198741"/>
    </source>
</evidence>
<accession>A0A1H0RZH2</accession>
<feature type="transmembrane region" description="Helical" evidence="1">
    <location>
        <begin position="180"/>
        <end position="207"/>
    </location>
</feature>
<dbReference type="RefSeq" id="WP_157695533.1">
    <property type="nucleotide sequence ID" value="NZ_LT629710.1"/>
</dbReference>
<feature type="transmembrane region" description="Helical" evidence="1">
    <location>
        <begin position="149"/>
        <end position="168"/>
    </location>
</feature>
<keyword evidence="1" id="KW-0812">Transmembrane</keyword>
<evidence type="ECO:0000256" key="1">
    <source>
        <dbReference type="SAM" id="Phobius"/>
    </source>
</evidence>
<dbReference type="Pfam" id="PF06197">
    <property type="entry name" value="DUF998"/>
    <property type="match status" value="1"/>
</dbReference>
<feature type="transmembrane region" description="Helical" evidence="1">
    <location>
        <begin position="84"/>
        <end position="105"/>
    </location>
</feature>
<evidence type="ECO:0008006" key="4">
    <source>
        <dbReference type="Google" id="ProtNLM"/>
    </source>
</evidence>
<keyword evidence="1" id="KW-0472">Membrane</keyword>
<organism evidence="2 3">
    <name type="scientific">Nakamurella panacisegetis</name>
    <dbReference type="NCBI Taxonomy" id="1090615"/>
    <lineage>
        <taxon>Bacteria</taxon>
        <taxon>Bacillati</taxon>
        <taxon>Actinomycetota</taxon>
        <taxon>Actinomycetes</taxon>
        <taxon>Nakamurellales</taxon>
        <taxon>Nakamurellaceae</taxon>
        <taxon>Nakamurella</taxon>
    </lineage>
</organism>
<sequence>MTGESIGDAAEDRAESFAVDLLDDEAHAPLTAIIWARRLAFTGIVGVVLAVLSIGYLHVAAPSRAMNPLSRTISEYALYPNGWIFSWGVVVLAVASMLVLAALVLREIVPWRSWGSLMTLMWSIGLIGLVVFPKQGFDNDPSVAGRVHWTWTLIAFFSLPIGTSLVCWHHRNLAGRWPRWALRLSMISGGWFIVLTLQTILSALTPIEAWRLVGLVERGLSLTEMAVVVVLGLWVWHDSGPAVVLDET</sequence>
<dbReference type="OrthoDB" id="3392476at2"/>
<name>A0A1H0RZH2_9ACTN</name>
<gene>
    <name evidence="2" type="ORF">SAMN04515671_3822</name>
</gene>
<dbReference type="InterPro" id="IPR009339">
    <property type="entry name" value="DUF998"/>
</dbReference>
<feature type="transmembrane region" description="Helical" evidence="1">
    <location>
        <begin position="39"/>
        <end position="59"/>
    </location>
</feature>
<reference evidence="2 3" key="1">
    <citation type="submission" date="2016-10" db="EMBL/GenBank/DDBJ databases">
        <authorList>
            <person name="de Groot N.N."/>
        </authorList>
    </citation>
    <scope>NUCLEOTIDE SEQUENCE [LARGE SCALE GENOMIC DNA]</scope>
    <source>
        <strain evidence="3">P4-7,KCTC 19426,CECT 7604</strain>
    </source>
</reference>
<protein>
    <recommendedName>
        <fullName evidence="4">DUF998 domain-containing protein</fullName>
    </recommendedName>
</protein>
<keyword evidence="3" id="KW-1185">Reference proteome</keyword>
<dbReference type="AlphaFoldDB" id="A0A1H0RZH2"/>
<feature type="transmembrane region" description="Helical" evidence="1">
    <location>
        <begin position="219"/>
        <end position="236"/>
    </location>
</feature>
<dbReference type="STRING" id="1090615.SAMN04515671_3822"/>
<proteinExistence type="predicted"/>
<feature type="transmembrane region" description="Helical" evidence="1">
    <location>
        <begin position="117"/>
        <end position="137"/>
    </location>
</feature>
<evidence type="ECO:0000313" key="2">
    <source>
        <dbReference type="EMBL" id="SDP34823.1"/>
    </source>
</evidence>
<keyword evidence="1" id="KW-1133">Transmembrane helix</keyword>
<dbReference type="Proteomes" id="UP000198741">
    <property type="component" value="Chromosome I"/>
</dbReference>
<dbReference type="EMBL" id="LT629710">
    <property type="protein sequence ID" value="SDP34823.1"/>
    <property type="molecule type" value="Genomic_DNA"/>
</dbReference>